<dbReference type="AlphaFoldDB" id="A7IE53"/>
<dbReference type="Proteomes" id="UP000002417">
    <property type="component" value="Chromosome"/>
</dbReference>
<organism evidence="1 2">
    <name type="scientific">Xanthobacter autotrophicus (strain ATCC BAA-1158 / Py2)</name>
    <dbReference type="NCBI Taxonomy" id="78245"/>
    <lineage>
        <taxon>Bacteria</taxon>
        <taxon>Pseudomonadati</taxon>
        <taxon>Pseudomonadota</taxon>
        <taxon>Alphaproteobacteria</taxon>
        <taxon>Hyphomicrobiales</taxon>
        <taxon>Xanthobacteraceae</taxon>
        <taxon>Xanthobacter</taxon>
    </lineage>
</organism>
<dbReference type="OrthoDB" id="8246481at2"/>
<sequence>MTKHPIHPGAVDWSGENPGIYLKEQPEGPWTGLMCFFRIVYSPFGLGSGIVVLDEPGTAKGLPEVANFCISDNEDLARYLVAEFFSKFAAFRVSPGISAISYLSATEIRREGDTRGTYREIVSAADMEVVATWNQLGAPYAVDMPPEKGPTKKHEMYSVFLDAPDASVTINGRPLKGKVATRNCADTVKSSAFLAFSESWMRTDA</sequence>
<dbReference type="STRING" id="78245.Xaut_1045"/>
<name>A7IE53_XANP2</name>
<proteinExistence type="predicted"/>
<keyword evidence="2" id="KW-1185">Reference proteome</keyword>
<evidence type="ECO:0000313" key="1">
    <source>
        <dbReference type="EMBL" id="ABS66296.1"/>
    </source>
</evidence>
<dbReference type="EMBL" id="CP000781">
    <property type="protein sequence ID" value="ABS66296.1"/>
    <property type="molecule type" value="Genomic_DNA"/>
</dbReference>
<protein>
    <submittedName>
        <fullName evidence="1">Uncharacterized protein</fullName>
    </submittedName>
</protein>
<reference evidence="1 2" key="1">
    <citation type="submission" date="2007-07" db="EMBL/GenBank/DDBJ databases">
        <title>Complete sequence of chromosome of Xanthobacter autotrophicus Py2.</title>
        <authorList>
            <consortium name="US DOE Joint Genome Institute"/>
            <person name="Copeland A."/>
            <person name="Lucas S."/>
            <person name="Lapidus A."/>
            <person name="Barry K."/>
            <person name="Glavina del Rio T."/>
            <person name="Hammon N."/>
            <person name="Israni S."/>
            <person name="Dalin E."/>
            <person name="Tice H."/>
            <person name="Pitluck S."/>
            <person name="Sims D."/>
            <person name="Brettin T."/>
            <person name="Bruce D."/>
            <person name="Detter J.C."/>
            <person name="Han C."/>
            <person name="Tapia R."/>
            <person name="Brainard J."/>
            <person name="Schmutz J."/>
            <person name="Larimer F."/>
            <person name="Land M."/>
            <person name="Hauser L."/>
            <person name="Kyrpides N."/>
            <person name="Kim E."/>
            <person name="Ensigns S.A."/>
            <person name="Richardson P."/>
        </authorList>
    </citation>
    <scope>NUCLEOTIDE SEQUENCE [LARGE SCALE GENOMIC DNA]</scope>
    <source>
        <strain evidence="2">ATCC BAA-1158 / Py2</strain>
    </source>
</reference>
<dbReference type="eggNOG" id="ENOG50316N0">
    <property type="taxonomic scope" value="Bacteria"/>
</dbReference>
<evidence type="ECO:0000313" key="2">
    <source>
        <dbReference type="Proteomes" id="UP000002417"/>
    </source>
</evidence>
<accession>A7IE53</accession>
<dbReference type="HOGENOM" id="CLU_1320059_0_0_5"/>
<dbReference type="KEGG" id="xau:Xaut_1045"/>
<gene>
    <name evidence="1" type="ordered locus">Xaut_1045</name>
</gene>